<organism evidence="3 4">
    <name type="scientific">Salinomyces thailandicus</name>
    <dbReference type="NCBI Taxonomy" id="706561"/>
    <lineage>
        <taxon>Eukaryota</taxon>
        <taxon>Fungi</taxon>
        <taxon>Dikarya</taxon>
        <taxon>Ascomycota</taxon>
        <taxon>Pezizomycotina</taxon>
        <taxon>Dothideomycetes</taxon>
        <taxon>Dothideomycetidae</taxon>
        <taxon>Mycosphaerellales</taxon>
        <taxon>Teratosphaeriaceae</taxon>
        <taxon>Salinomyces</taxon>
    </lineage>
</organism>
<accession>A0A4U0U0M8</accession>
<reference evidence="3 4" key="1">
    <citation type="submission" date="2017-03" db="EMBL/GenBank/DDBJ databases">
        <title>Genomes of endolithic fungi from Antarctica.</title>
        <authorList>
            <person name="Coleine C."/>
            <person name="Masonjones S."/>
            <person name="Stajich J.E."/>
        </authorList>
    </citation>
    <scope>NUCLEOTIDE SEQUENCE [LARGE SCALE GENOMIC DNA]</scope>
    <source>
        <strain evidence="3 4">CCFEE 6315</strain>
    </source>
</reference>
<comment type="similarity">
    <text evidence="1">Belongs to the AB hydrolase superfamily. AB hydrolase 2 family.</text>
</comment>
<dbReference type="Pfam" id="PF02230">
    <property type="entry name" value="Abhydrolase_2"/>
    <property type="match status" value="1"/>
</dbReference>
<dbReference type="GO" id="GO:0052689">
    <property type="term" value="F:carboxylic ester hydrolase activity"/>
    <property type="evidence" value="ECO:0007669"/>
    <property type="project" value="TreeGrafter"/>
</dbReference>
<dbReference type="InterPro" id="IPR029058">
    <property type="entry name" value="AB_hydrolase_fold"/>
</dbReference>
<evidence type="ECO:0000313" key="4">
    <source>
        <dbReference type="Proteomes" id="UP000308549"/>
    </source>
</evidence>
<keyword evidence="4" id="KW-1185">Reference proteome</keyword>
<feature type="domain" description="Phospholipase/carboxylesterase/thioesterase" evidence="2">
    <location>
        <begin position="2"/>
        <end position="222"/>
    </location>
</feature>
<dbReference type="PANTHER" id="PTHR10655">
    <property type="entry name" value="LYSOPHOSPHOLIPASE-RELATED"/>
    <property type="match status" value="1"/>
</dbReference>
<proteinExistence type="inferred from homology"/>
<dbReference type="AlphaFoldDB" id="A0A4U0U0M8"/>
<dbReference type="InterPro" id="IPR050565">
    <property type="entry name" value="LYPA1-2/EST-like"/>
</dbReference>
<protein>
    <recommendedName>
        <fullName evidence="2">Phospholipase/carboxylesterase/thioesterase domain-containing protein</fullName>
    </recommendedName>
</protein>
<dbReference type="OrthoDB" id="2418081at2759"/>
<evidence type="ECO:0000259" key="2">
    <source>
        <dbReference type="Pfam" id="PF02230"/>
    </source>
</evidence>
<dbReference type="Gene3D" id="3.40.50.1820">
    <property type="entry name" value="alpha/beta hydrolase"/>
    <property type="match status" value="1"/>
</dbReference>
<dbReference type="SUPFAM" id="SSF53474">
    <property type="entry name" value="alpha/beta-Hydrolases"/>
    <property type="match status" value="1"/>
</dbReference>
<evidence type="ECO:0000313" key="3">
    <source>
        <dbReference type="EMBL" id="TKA28348.1"/>
    </source>
</evidence>
<dbReference type="GO" id="GO:0005737">
    <property type="term" value="C:cytoplasm"/>
    <property type="evidence" value="ECO:0007669"/>
    <property type="project" value="TreeGrafter"/>
</dbReference>
<dbReference type="GO" id="GO:0008474">
    <property type="term" value="F:palmitoyl-(protein) hydrolase activity"/>
    <property type="evidence" value="ECO:0007669"/>
    <property type="project" value="TreeGrafter"/>
</dbReference>
<dbReference type="PANTHER" id="PTHR10655:SF63">
    <property type="entry name" value="PHOSPHOLIPASE_CARBOXYLESTERASE_THIOESTERASE DOMAIN-CONTAINING PROTEIN"/>
    <property type="match status" value="1"/>
</dbReference>
<dbReference type="Proteomes" id="UP000308549">
    <property type="component" value="Unassembled WGS sequence"/>
</dbReference>
<name>A0A4U0U0M8_9PEZI</name>
<comment type="caution">
    <text evidence="3">The sequence shown here is derived from an EMBL/GenBank/DDBJ whole genome shotgun (WGS) entry which is preliminary data.</text>
</comment>
<gene>
    <name evidence="3" type="ORF">B0A50_03815</name>
</gene>
<dbReference type="InterPro" id="IPR003140">
    <property type="entry name" value="PLipase/COase/thioEstase"/>
</dbReference>
<dbReference type="EMBL" id="NAJL01000018">
    <property type="protein sequence ID" value="TKA28348.1"/>
    <property type="molecule type" value="Genomic_DNA"/>
</dbReference>
<sequence length="226" mass="25469">MEVRLPQSRHTHTVINLHGRDSDAVEYARDFLESETSDERNLLDTFPGIRWVFPTAVRIPSKRFGVEMSQWFDMWTTENPHEQNDDQMQDLGNSVATIKQVICDEAEIIGLENLILCGISQGAATAMRALLDLDIRLCGFVGFSTWLPGCGLSLANIKRAQCTPVFLAHCRDDETIDVKYGKAMMAQLKDAAMAVTWRSYEDGGHWINEPQGIDDLVEFLTKIGVY</sequence>
<evidence type="ECO:0000256" key="1">
    <source>
        <dbReference type="ARBA" id="ARBA00006499"/>
    </source>
</evidence>